<evidence type="ECO:0000313" key="3">
    <source>
        <dbReference type="Proteomes" id="UP000194737"/>
    </source>
</evidence>
<evidence type="ECO:0008006" key="4">
    <source>
        <dbReference type="Google" id="ProtNLM"/>
    </source>
</evidence>
<dbReference type="SUPFAM" id="SSF52833">
    <property type="entry name" value="Thioredoxin-like"/>
    <property type="match status" value="1"/>
</dbReference>
<dbReference type="PANTHER" id="PTHR30041:SF8">
    <property type="entry name" value="PROTEIN YFFB"/>
    <property type="match status" value="1"/>
</dbReference>
<gene>
    <name evidence="2" type="ORF">A5804_002911</name>
</gene>
<dbReference type="PROSITE" id="PS51353">
    <property type="entry name" value="ARSC"/>
    <property type="match status" value="1"/>
</dbReference>
<evidence type="ECO:0000313" key="2">
    <source>
        <dbReference type="EMBL" id="OTN93541.1"/>
    </source>
</evidence>
<proteinExistence type="inferred from homology"/>
<dbReference type="InterPro" id="IPR036249">
    <property type="entry name" value="Thioredoxin-like_sf"/>
</dbReference>
<sequence length="141" mass="17127">MITVYTGNDESSRSAVSWFLWQNIEIKVCPKGKMTDETIQSICKEFPFMIDKMFSKRSRFFKDLAPFFEQCTFEEKVELLIKERRLLRTPIIHTKKKLLIGFNEEQIRMFIPRKQRKVRYAQLYQEDVIEYLNKKKVFVRK</sequence>
<dbReference type="RefSeq" id="WP_179189847.1">
    <property type="nucleotide sequence ID" value="NZ_NGLB01000005.1"/>
</dbReference>
<dbReference type="AlphaFoldDB" id="A0AB73N005"/>
<dbReference type="InterPro" id="IPR006660">
    <property type="entry name" value="Arsenate_reductase-like"/>
</dbReference>
<dbReference type="Proteomes" id="UP000194737">
    <property type="component" value="Unassembled WGS sequence"/>
</dbReference>
<dbReference type="EMBL" id="NGLB01000005">
    <property type="protein sequence ID" value="OTN93541.1"/>
    <property type="molecule type" value="Genomic_DNA"/>
</dbReference>
<reference evidence="2 3" key="1">
    <citation type="submission" date="2017-05" db="EMBL/GenBank/DDBJ databases">
        <title>The Genome Sequence of Enterococcus faecium 6F2_DIV0138.</title>
        <authorList>
            <consortium name="The Broad Institute Genomics Platform"/>
            <consortium name="The Broad Institute Genomic Center for Infectious Diseases"/>
            <person name="Earl A."/>
            <person name="Manson A."/>
            <person name="Schwartman J."/>
            <person name="Gilmore M."/>
            <person name="Abouelleil A."/>
            <person name="Cao P."/>
            <person name="Chapman S."/>
            <person name="Cusick C."/>
            <person name="Shea T."/>
            <person name="Young S."/>
            <person name="Neafsey D."/>
            <person name="Nusbaum C."/>
            <person name="Birren B."/>
        </authorList>
    </citation>
    <scope>NUCLEOTIDE SEQUENCE [LARGE SCALE GENOMIC DNA]</scope>
    <source>
        <strain evidence="2 3">6F2_DIV0138</strain>
    </source>
</reference>
<evidence type="ECO:0000256" key="1">
    <source>
        <dbReference type="PROSITE-ProRule" id="PRU01282"/>
    </source>
</evidence>
<comment type="similarity">
    <text evidence="1">Belongs to the ArsC family.</text>
</comment>
<protein>
    <recommendedName>
        <fullName evidence="4">Transcriptional regulator Spx</fullName>
    </recommendedName>
</protein>
<dbReference type="Gene3D" id="3.40.30.10">
    <property type="entry name" value="Glutaredoxin"/>
    <property type="match status" value="1"/>
</dbReference>
<accession>A0AB73N005</accession>
<comment type="caution">
    <text evidence="2">The sequence shown here is derived from an EMBL/GenBank/DDBJ whole genome shotgun (WGS) entry which is preliminary data.</text>
</comment>
<organism evidence="2 3">
    <name type="scientific">Enterococcus faecium</name>
    <name type="common">Streptococcus faecium</name>
    <dbReference type="NCBI Taxonomy" id="1352"/>
    <lineage>
        <taxon>Bacteria</taxon>
        <taxon>Bacillati</taxon>
        <taxon>Bacillota</taxon>
        <taxon>Bacilli</taxon>
        <taxon>Lactobacillales</taxon>
        <taxon>Enterococcaceae</taxon>
        <taxon>Enterococcus</taxon>
    </lineage>
</organism>
<dbReference type="Pfam" id="PF03960">
    <property type="entry name" value="ArsC"/>
    <property type="match status" value="1"/>
</dbReference>
<name>A0AB73N005_ENTFC</name>
<dbReference type="PANTHER" id="PTHR30041">
    <property type="entry name" value="ARSENATE REDUCTASE"/>
    <property type="match status" value="1"/>
</dbReference>